<dbReference type="Proteomes" id="UP000019140">
    <property type="component" value="Unassembled WGS sequence"/>
</dbReference>
<proteinExistence type="predicted"/>
<gene>
    <name evidence="1" type="ORF">ETSY2_50870</name>
</gene>
<reference evidence="1 2" key="1">
    <citation type="journal article" date="2014" name="Nature">
        <title>An environmental bacterial taxon with a large and distinct metabolic repertoire.</title>
        <authorList>
            <person name="Wilson M.C."/>
            <person name="Mori T."/>
            <person name="Ruckert C."/>
            <person name="Uria A.R."/>
            <person name="Helf M.J."/>
            <person name="Takada K."/>
            <person name="Gernert C."/>
            <person name="Steffens U.A."/>
            <person name="Heycke N."/>
            <person name="Schmitt S."/>
            <person name="Rinke C."/>
            <person name="Helfrich E.J."/>
            <person name="Brachmann A.O."/>
            <person name="Gurgui C."/>
            <person name="Wakimoto T."/>
            <person name="Kracht M."/>
            <person name="Crusemann M."/>
            <person name="Hentschel U."/>
            <person name="Abe I."/>
            <person name="Matsunaga S."/>
            <person name="Kalinowski J."/>
            <person name="Takeyama H."/>
            <person name="Piel J."/>
        </authorList>
    </citation>
    <scope>NUCLEOTIDE SEQUENCE [LARGE SCALE GENOMIC DNA]</scope>
    <source>
        <strain evidence="2">TSY2</strain>
    </source>
</reference>
<accession>W4L7U8</accession>
<dbReference type="AlphaFoldDB" id="W4L7U8"/>
<keyword evidence="2" id="KW-1185">Reference proteome</keyword>
<name>W4L7U8_9BACT</name>
<dbReference type="HOGENOM" id="CLU_1640694_0_0_7"/>
<protein>
    <submittedName>
        <fullName evidence="1">Uncharacterized protein</fullName>
    </submittedName>
</protein>
<evidence type="ECO:0000313" key="2">
    <source>
        <dbReference type="Proteomes" id="UP000019140"/>
    </source>
</evidence>
<organism evidence="1 2">
    <name type="scientific">Candidatus Entotheonella gemina</name>
    <dbReference type="NCBI Taxonomy" id="1429439"/>
    <lineage>
        <taxon>Bacteria</taxon>
        <taxon>Pseudomonadati</taxon>
        <taxon>Nitrospinota/Tectimicrobiota group</taxon>
        <taxon>Candidatus Tectimicrobiota</taxon>
        <taxon>Candidatus Entotheonellia</taxon>
        <taxon>Candidatus Entotheonellales</taxon>
        <taxon>Candidatus Entotheonellaceae</taxon>
        <taxon>Candidatus Entotheonella</taxon>
    </lineage>
</organism>
<dbReference type="EMBL" id="AZHX01002589">
    <property type="protein sequence ID" value="ETW93750.1"/>
    <property type="molecule type" value="Genomic_DNA"/>
</dbReference>
<comment type="caution">
    <text evidence="1">The sequence shown here is derived from an EMBL/GenBank/DDBJ whole genome shotgun (WGS) entry which is preliminary data.</text>
</comment>
<evidence type="ECO:0000313" key="1">
    <source>
        <dbReference type="EMBL" id="ETW93750.1"/>
    </source>
</evidence>
<sequence length="161" mass="17860">MSVHHAKRWQVSTGGQRGEIPLTDSQRAVILEYVRQCGFPEERVRFVDHTELNTAYGPTFDILHIGSDVMPGPRGGGTQSANSRVTWRGAIAHELIGHREAALAGQPQSGPALEEAQSSIRAARFAPELSRIERYILLRDAIARLHDEGISVRNVKEQLFI</sequence>